<dbReference type="AlphaFoldDB" id="A0A926Q2V5"/>
<dbReference type="PANTHER" id="PTHR11533:SF174">
    <property type="entry name" value="PUROMYCIN-SENSITIVE AMINOPEPTIDASE-RELATED"/>
    <property type="match status" value="1"/>
</dbReference>
<dbReference type="Gene3D" id="1.10.390.10">
    <property type="entry name" value="Neutral Protease Domain 2"/>
    <property type="match status" value="1"/>
</dbReference>
<keyword evidence="1" id="KW-0812">Transmembrane</keyword>
<name>A0A926Q2V5_9FLAO</name>
<feature type="transmembrane region" description="Helical" evidence="1">
    <location>
        <begin position="527"/>
        <end position="548"/>
    </location>
</feature>
<keyword evidence="3" id="KW-0378">Hydrolase</keyword>
<feature type="transmembrane region" description="Helical" evidence="1">
    <location>
        <begin position="555"/>
        <end position="575"/>
    </location>
</feature>
<evidence type="ECO:0000259" key="2">
    <source>
        <dbReference type="Pfam" id="PF01433"/>
    </source>
</evidence>
<feature type="transmembrane region" description="Helical" evidence="1">
    <location>
        <begin position="480"/>
        <end position="507"/>
    </location>
</feature>
<feature type="transmembrane region" description="Helical" evidence="1">
    <location>
        <begin position="242"/>
        <end position="262"/>
    </location>
</feature>
<keyword evidence="1" id="KW-1133">Transmembrane helix</keyword>
<keyword evidence="1" id="KW-0472">Membrane</keyword>
<dbReference type="EMBL" id="JACVDC010000006">
    <property type="protein sequence ID" value="MBC9795085.1"/>
    <property type="molecule type" value="Genomic_DNA"/>
</dbReference>
<dbReference type="SUPFAM" id="SSF55486">
    <property type="entry name" value="Metalloproteases ('zincins'), catalytic domain"/>
    <property type="match status" value="1"/>
</dbReference>
<dbReference type="GO" id="GO:0005737">
    <property type="term" value="C:cytoplasm"/>
    <property type="evidence" value="ECO:0007669"/>
    <property type="project" value="TreeGrafter"/>
</dbReference>
<dbReference type="PANTHER" id="PTHR11533">
    <property type="entry name" value="PROTEASE M1 ZINC METALLOPROTEASE"/>
    <property type="match status" value="1"/>
</dbReference>
<feature type="transmembrane region" description="Helical" evidence="1">
    <location>
        <begin position="450"/>
        <end position="473"/>
    </location>
</feature>
<dbReference type="InterPro" id="IPR014782">
    <property type="entry name" value="Peptidase_M1_dom"/>
</dbReference>
<reference evidence="3 4" key="1">
    <citation type="submission" date="2020-09" db="EMBL/GenBank/DDBJ databases">
        <title>Sinomicrobium weinanense sp. nov., a halophilic bacteria isolated from saline-alkali soil.</title>
        <authorList>
            <person name="Wu P."/>
            <person name="Ren H."/>
            <person name="Mei Y."/>
            <person name="Liang Y."/>
            <person name="Chen Z."/>
        </authorList>
    </citation>
    <scope>NUCLEOTIDE SEQUENCE [LARGE SCALE GENOMIC DNA]</scope>
    <source>
        <strain evidence="3 4">FJxs</strain>
    </source>
</reference>
<feature type="transmembrane region" description="Helical" evidence="1">
    <location>
        <begin position="171"/>
        <end position="189"/>
    </location>
</feature>
<protein>
    <submittedName>
        <fullName evidence="3">Aminopeptidase</fullName>
    </submittedName>
</protein>
<keyword evidence="4" id="KW-1185">Reference proteome</keyword>
<dbReference type="InterPro" id="IPR050344">
    <property type="entry name" value="Peptidase_M1_aminopeptidases"/>
</dbReference>
<feature type="transmembrane region" description="Helical" evidence="1">
    <location>
        <begin position="12"/>
        <end position="33"/>
    </location>
</feature>
<evidence type="ECO:0000256" key="1">
    <source>
        <dbReference type="SAM" id="Phobius"/>
    </source>
</evidence>
<keyword evidence="3" id="KW-0031">Aminopeptidase</keyword>
<comment type="caution">
    <text evidence="3">The sequence shown here is derived from an EMBL/GenBank/DDBJ whole genome shotgun (WGS) entry which is preliminary data.</text>
</comment>
<dbReference type="GO" id="GO:0008270">
    <property type="term" value="F:zinc ion binding"/>
    <property type="evidence" value="ECO:0007669"/>
    <property type="project" value="InterPro"/>
</dbReference>
<feature type="transmembrane region" description="Helical" evidence="1">
    <location>
        <begin position="326"/>
        <end position="347"/>
    </location>
</feature>
<dbReference type="GO" id="GO:0005615">
    <property type="term" value="C:extracellular space"/>
    <property type="evidence" value="ECO:0007669"/>
    <property type="project" value="TreeGrafter"/>
</dbReference>
<dbReference type="Pfam" id="PF01433">
    <property type="entry name" value="Peptidase_M1"/>
    <property type="match status" value="1"/>
</dbReference>
<feature type="transmembrane region" description="Helical" evidence="1">
    <location>
        <begin position="413"/>
        <end position="438"/>
    </location>
</feature>
<dbReference type="GO" id="GO:0070006">
    <property type="term" value="F:metalloaminopeptidase activity"/>
    <property type="evidence" value="ECO:0007669"/>
    <property type="project" value="TreeGrafter"/>
</dbReference>
<feature type="transmembrane region" description="Helical" evidence="1">
    <location>
        <begin position="141"/>
        <end position="164"/>
    </location>
</feature>
<feature type="transmembrane region" description="Helical" evidence="1">
    <location>
        <begin position="101"/>
        <end position="121"/>
    </location>
</feature>
<dbReference type="Proteomes" id="UP000653730">
    <property type="component" value="Unassembled WGS sequence"/>
</dbReference>
<organism evidence="3 4">
    <name type="scientific">Sinomicrobium weinanense</name>
    <dbReference type="NCBI Taxonomy" id="2842200"/>
    <lineage>
        <taxon>Bacteria</taxon>
        <taxon>Pseudomonadati</taxon>
        <taxon>Bacteroidota</taxon>
        <taxon>Flavobacteriia</taxon>
        <taxon>Flavobacteriales</taxon>
        <taxon>Flavobacteriaceae</taxon>
        <taxon>Sinomicrobium</taxon>
    </lineage>
</organism>
<dbReference type="GO" id="GO:0043171">
    <property type="term" value="P:peptide catabolic process"/>
    <property type="evidence" value="ECO:0007669"/>
    <property type="project" value="TreeGrafter"/>
</dbReference>
<keyword evidence="3" id="KW-0645">Protease</keyword>
<gene>
    <name evidence="3" type="ORF">IBL28_03845</name>
</gene>
<accession>A0A926Q2V5</accession>
<dbReference type="InterPro" id="IPR027268">
    <property type="entry name" value="Peptidase_M4/M1_CTD_sf"/>
</dbReference>
<proteinExistence type="predicted"/>
<dbReference type="GO" id="GO:0042277">
    <property type="term" value="F:peptide binding"/>
    <property type="evidence" value="ECO:0007669"/>
    <property type="project" value="TreeGrafter"/>
</dbReference>
<evidence type="ECO:0000313" key="4">
    <source>
        <dbReference type="Proteomes" id="UP000653730"/>
    </source>
</evidence>
<evidence type="ECO:0000313" key="3">
    <source>
        <dbReference type="EMBL" id="MBC9795085.1"/>
    </source>
</evidence>
<dbReference type="GO" id="GO:0016020">
    <property type="term" value="C:membrane"/>
    <property type="evidence" value="ECO:0007669"/>
    <property type="project" value="TreeGrafter"/>
</dbReference>
<feature type="domain" description="Peptidase M1 membrane alanine aminopeptidase" evidence="2">
    <location>
        <begin position="845"/>
        <end position="1043"/>
    </location>
</feature>
<sequence>MIPILLFDIRSFGKPVCYIVLLLLTGAGIFAGYQFNLTVGEGVFLNSAYTAGFMLGFLSLSLVFIATILAGQLLFRERDARFDLMIFSLPVKENSFISGRFLSFFTLTFLCFLCMVIGFVIGQNLRTGAGINPDFYFSYYLYPLIVLGVINCLIVCSILFFLGIFTRNKMAVIIGGLLLYVLYMVMLIYSGSPFMVGALPQSNAAQKISALTDPFGLSAYFFQARDFTVAERNSSLVPLSGVFLANRLIVLFFSLLFLALSVRSFSFRLRNKRPGKGKKIRVSPYTDFNSLTASPITVCQNHRKINRIKSILSFVKMDLVYAFKSIVFYAICLLLLFYVGMEIYAAIDQGIRFPQHYASSGLMAQTINKNFYLPGVFLSVYLINELYWRSRTSNFSPVENATYFFFVKTVSHWLSISALLLVFSLLLILEGLIFQWIFNYPRLDGMAYGGVLVFNTLPLILLSGFLVLLNALLKKKYTALAVSVVFAAIFATPLSKTFIEFSLLRFLSGYHGAYSDFLGYGIYMGSFIYRLLFGLGMLIIFWLVFDYLKRKQFNLGKIILGLITLALVFISGNSFQKGYLAKGENIQFLKSATYEKKYRKYQDFPQPTIIAVKTRIDLYPSENAYTLHGTYSLKNLTGRPVENILFNFEEALQLEKAVFTFRNKPTELKKKVEVLKLSTPLAPGDEAALGFSLRYQWHPVNGHNPANVIVENGSFMRISRYYPAIGYQAGNEITDDKKDKRAEFGLGKATGIKKLEAPKTNPRDFIDLDMTISTTSGQTAIGTGELIRQWKKGDRHYFQYSAENIPFRFAVSSANYAVKKTIHKGHEVNVFYLPSHFENVNRLIENAKQSLDYCIENFGSYPFRSVSFAEVSSFTAGFSATAYPSAIFMTENMAFHTNVDADKGQDVINELAAHELSHFWWGNNRISPDDREGATMLTETLAMYTEMMICKEKYGEKEMNKRLRIHEQIYRSEKGFYEEQPLFKVTPENTHISYSKGAIVMVKLSREIGEQRLNKILKTFLEEHKYPQRATALDFLEELKQELSTDEYRRMEGLFTQ</sequence>
<feature type="transmembrane region" description="Helical" evidence="1">
    <location>
        <begin position="53"/>
        <end position="75"/>
    </location>
</feature>
<dbReference type="RefSeq" id="WP_187964237.1">
    <property type="nucleotide sequence ID" value="NZ_JACVDC010000006.1"/>
</dbReference>
<feature type="transmembrane region" description="Helical" evidence="1">
    <location>
        <begin position="371"/>
        <end position="388"/>
    </location>
</feature>